<feature type="compositionally biased region" description="Pro residues" evidence="1">
    <location>
        <begin position="11"/>
        <end position="29"/>
    </location>
</feature>
<dbReference type="PANTHER" id="PTHR37014:SF9">
    <property type="entry name" value="CONSERVED HISTIDINE-RICH PROTEIN (AFU_ORTHOLOGUE AFUA_1G11910)"/>
    <property type="match status" value="1"/>
</dbReference>
<dbReference type="PANTHER" id="PTHR37014">
    <property type="entry name" value="EXPRESSION LETHALITY PROTEIN HEL10, PUTATIVE (AFU_ORTHOLOGUE AFUA_1G06580)-RELATED"/>
    <property type="match status" value="1"/>
</dbReference>
<dbReference type="InterPro" id="IPR008816">
    <property type="entry name" value="Gly_zipper_2TM_dom"/>
</dbReference>
<feature type="compositionally biased region" description="Polar residues" evidence="1">
    <location>
        <begin position="138"/>
        <end position="152"/>
    </location>
</feature>
<feature type="compositionally biased region" description="Basic and acidic residues" evidence="1">
    <location>
        <begin position="153"/>
        <end position="169"/>
    </location>
</feature>
<evidence type="ECO:0000313" key="4">
    <source>
        <dbReference type="Proteomes" id="UP000235023"/>
    </source>
</evidence>
<evidence type="ECO:0000313" key="3">
    <source>
        <dbReference type="EMBL" id="PLN84340.1"/>
    </source>
</evidence>
<sequence length="273" mass="29962">MSDPYQQYTHPHPPYMQQPSPSGPPPPPLSESEAAYYAPPDSLYQHPPYDYETQYPYAQHIAPDQYGSHYDVSQTPRYQPPVSPPLQGSQSDHFLGPASSAEYRLQECYASGRLSPKYKSWGEQGSNADYYSQHPAENDTQQGTSPHLSQQSDARELRGGADDSGDERNVGGALLGGATGLYLGHKKGHGILGAVGGALLGNFIGDRLEEHGGKEEHHGGRHGHGHRHGRRRHRHHHHGHGHSHSHSHGHSHGHSHHRSRSRHDTSSGYSGSS</sequence>
<dbReference type="AlphaFoldDB" id="A0A2J5I3H2"/>
<evidence type="ECO:0000256" key="1">
    <source>
        <dbReference type="SAM" id="MobiDB-lite"/>
    </source>
</evidence>
<organism evidence="3 4">
    <name type="scientific">Aspergillus taichungensis</name>
    <dbReference type="NCBI Taxonomy" id="482145"/>
    <lineage>
        <taxon>Eukaryota</taxon>
        <taxon>Fungi</taxon>
        <taxon>Dikarya</taxon>
        <taxon>Ascomycota</taxon>
        <taxon>Pezizomycotina</taxon>
        <taxon>Eurotiomycetes</taxon>
        <taxon>Eurotiomycetidae</taxon>
        <taxon>Eurotiales</taxon>
        <taxon>Aspergillaceae</taxon>
        <taxon>Aspergillus</taxon>
        <taxon>Aspergillus subgen. Circumdati</taxon>
    </lineage>
</organism>
<feature type="region of interest" description="Disordered" evidence="1">
    <location>
        <begin position="210"/>
        <end position="273"/>
    </location>
</feature>
<proteinExistence type="predicted"/>
<dbReference type="OrthoDB" id="4511000at2759"/>
<feature type="compositionally biased region" description="Low complexity" evidence="1">
    <location>
        <begin position="1"/>
        <end position="10"/>
    </location>
</feature>
<feature type="region of interest" description="Disordered" evidence="1">
    <location>
        <begin position="1"/>
        <end position="96"/>
    </location>
</feature>
<dbReference type="GO" id="GO:0019867">
    <property type="term" value="C:outer membrane"/>
    <property type="evidence" value="ECO:0007669"/>
    <property type="project" value="InterPro"/>
</dbReference>
<gene>
    <name evidence="3" type="ORF">BDW42DRAFT_162954</name>
</gene>
<dbReference type="EMBL" id="KZ559512">
    <property type="protein sequence ID" value="PLN84340.1"/>
    <property type="molecule type" value="Genomic_DNA"/>
</dbReference>
<accession>A0A2J5I3H2</accession>
<keyword evidence="4" id="KW-1185">Reference proteome</keyword>
<dbReference type="Pfam" id="PF05433">
    <property type="entry name" value="Rick_17kDa_Anti"/>
    <property type="match status" value="1"/>
</dbReference>
<feature type="compositionally biased region" description="Basic residues" evidence="1">
    <location>
        <begin position="219"/>
        <end position="261"/>
    </location>
</feature>
<reference evidence="4" key="1">
    <citation type="submission" date="2017-12" db="EMBL/GenBank/DDBJ databases">
        <authorList>
            <consortium name="DOE Joint Genome Institute"/>
            <person name="Mondo S.J."/>
            <person name="Kjaerbolling I."/>
            <person name="Vesth T.C."/>
            <person name="Frisvad J.C."/>
            <person name="Nybo J.L."/>
            <person name="Theobald S."/>
            <person name="Kuo A."/>
            <person name="Bowyer P."/>
            <person name="Matsuda Y."/>
            <person name="Lyhne E.K."/>
            <person name="Kogle M.E."/>
            <person name="Clum A."/>
            <person name="Lipzen A."/>
            <person name="Salamov A."/>
            <person name="Ngan C.Y."/>
            <person name="Daum C."/>
            <person name="Chiniquy J."/>
            <person name="Barry K."/>
            <person name="LaButti K."/>
            <person name="Haridas S."/>
            <person name="Simmons B.A."/>
            <person name="Magnuson J.K."/>
            <person name="Mortensen U.H."/>
            <person name="Larsen T.O."/>
            <person name="Grigoriev I.V."/>
            <person name="Baker S.E."/>
            <person name="Andersen M.R."/>
            <person name="Nordberg H.P."/>
            <person name="Cantor M.N."/>
            <person name="Hua S.X."/>
        </authorList>
    </citation>
    <scope>NUCLEOTIDE SEQUENCE [LARGE SCALE GENOMIC DNA]</scope>
    <source>
        <strain evidence="4">IBT 19404</strain>
    </source>
</reference>
<dbReference type="Proteomes" id="UP000235023">
    <property type="component" value="Unassembled WGS sequence"/>
</dbReference>
<evidence type="ECO:0000259" key="2">
    <source>
        <dbReference type="Pfam" id="PF05433"/>
    </source>
</evidence>
<feature type="region of interest" description="Disordered" evidence="1">
    <location>
        <begin position="125"/>
        <end position="170"/>
    </location>
</feature>
<protein>
    <recommendedName>
        <fullName evidence="2">Glycine zipper 2TM domain-containing protein</fullName>
    </recommendedName>
</protein>
<feature type="domain" description="Glycine zipper 2TM" evidence="2">
    <location>
        <begin position="170"/>
        <end position="207"/>
    </location>
</feature>
<name>A0A2J5I3H2_9EURO</name>